<dbReference type="AlphaFoldDB" id="A0AAV4XAZ9"/>
<keyword evidence="2" id="KW-1185">Reference proteome</keyword>
<reference evidence="1 2" key="1">
    <citation type="submission" date="2021-06" db="EMBL/GenBank/DDBJ databases">
        <title>Caerostris extrusa draft genome.</title>
        <authorList>
            <person name="Kono N."/>
            <person name="Arakawa K."/>
        </authorList>
    </citation>
    <scope>NUCLEOTIDE SEQUENCE [LARGE SCALE GENOMIC DNA]</scope>
</reference>
<dbReference type="Proteomes" id="UP001054945">
    <property type="component" value="Unassembled WGS sequence"/>
</dbReference>
<evidence type="ECO:0000313" key="2">
    <source>
        <dbReference type="Proteomes" id="UP001054945"/>
    </source>
</evidence>
<name>A0AAV4XAZ9_CAEEX</name>
<proteinExistence type="predicted"/>
<organism evidence="1 2">
    <name type="scientific">Caerostris extrusa</name>
    <name type="common">Bark spider</name>
    <name type="synonym">Caerostris bankana</name>
    <dbReference type="NCBI Taxonomy" id="172846"/>
    <lineage>
        <taxon>Eukaryota</taxon>
        <taxon>Metazoa</taxon>
        <taxon>Ecdysozoa</taxon>
        <taxon>Arthropoda</taxon>
        <taxon>Chelicerata</taxon>
        <taxon>Arachnida</taxon>
        <taxon>Araneae</taxon>
        <taxon>Araneomorphae</taxon>
        <taxon>Entelegynae</taxon>
        <taxon>Araneoidea</taxon>
        <taxon>Araneidae</taxon>
        <taxon>Caerostris</taxon>
    </lineage>
</organism>
<protein>
    <submittedName>
        <fullName evidence="1">Uncharacterized protein</fullName>
    </submittedName>
</protein>
<evidence type="ECO:0000313" key="1">
    <source>
        <dbReference type="EMBL" id="GIY92275.1"/>
    </source>
</evidence>
<accession>A0AAV4XAZ9</accession>
<comment type="caution">
    <text evidence="1">The sequence shown here is derived from an EMBL/GenBank/DDBJ whole genome shotgun (WGS) entry which is preliminary data.</text>
</comment>
<sequence>MERDIQLRMRHLDFHEKGESLCFPSTHSTPPAPSRILRKAATSRCLRFIKFPLSNANVGFSPGAPLIGLKLPDI</sequence>
<gene>
    <name evidence="1" type="ORF">CEXT_668761</name>
</gene>
<dbReference type="EMBL" id="BPLR01017516">
    <property type="protein sequence ID" value="GIY92275.1"/>
    <property type="molecule type" value="Genomic_DNA"/>
</dbReference>